<proteinExistence type="predicted"/>
<gene>
    <name evidence="1" type="ORF">Tci_058481</name>
</gene>
<dbReference type="EMBL" id="BKCJ010009337">
    <property type="protein sequence ID" value="GEU86503.1"/>
    <property type="molecule type" value="Genomic_DNA"/>
</dbReference>
<comment type="caution">
    <text evidence="1">The sequence shown here is derived from an EMBL/GenBank/DDBJ whole genome shotgun (WGS) entry which is preliminary data.</text>
</comment>
<dbReference type="AlphaFoldDB" id="A0A6L2NJY4"/>
<reference evidence="1" key="1">
    <citation type="journal article" date="2019" name="Sci. Rep.">
        <title>Draft genome of Tanacetum cinerariifolium, the natural source of mosquito coil.</title>
        <authorList>
            <person name="Yamashiro T."/>
            <person name="Shiraishi A."/>
            <person name="Satake H."/>
            <person name="Nakayama K."/>
        </authorList>
    </citation>
    <scope>NUCLEOTIDE SEQUENCE</scope>
</reference>
<sequence length="302" mass="34088">MNKSPSSYDNKLSPESLTKANIQKIKANVPNGDDYDIWLPLAYFHEVNDQMKNYLYGYFIGKKLAFLVVEWLDGYENWYSNDACSYMNSTCLESWGLSGYAIILIEINACNEFSDHSVMVVLNLEGNGYTKETIHIEYEWEPPRCSTCLIFGHSLVDFPKDAPKRVKSGGNNDGTKNFTILVKPKTQYRPKAKQSTEGTSNSLKMTPFVGTNKASTSCYNKESPSNKGDKINVVEKQILEGKIMFVVDDGKPLEKVDCPDNSGSNDQVENKMASFLVSKPMGVRYGLKILLEQWRKNNVDDD</sequence>
<name>A0A6L2NJY4_TANCI</name>
<evidence type="ECO:0000313" key="1">
    <source>
        <dbReference type="EMBL" id="GEU86503.1"/>
    </source>
</evidence>
<protein>
    <recommendedName>
        <fullName evidence="2">Zinc knuckle CX2CX4HX4C</fullName>
    </recommendedName>
</protein>
<organism evidence="1">
    <name type="scientific">Tanacetum cinerariifolium</name>
    <name type="common">Dalmatian daisy</name>
    <name type="synonym">Chrysanthemum cinerariifolium</name>
    <dbReference type="NCBI Taxonomy" id="118510"/>
    <lineage>
        <taxon>Eukaryota</taxon>
        <taxon>Viridiplantae</taxon>
        <taxon>Streptophyta</taxon>
        <taxon>Embryophyta</taxon>
        <taxon>Tracheophyta</taxon>
        <taxon>Spermatophyta</taxon>
        <taxon>Magnoliopsida</taxon>
        <taxon>eudicotyledons</taxon>
        <taxon>Gunneridae</taxon>
        <taxon>Pentapetalae</taxon>
        <taxon>asterids</taxon>
        <taxon>campanulids</taxon>
        <taxon>Asterales</taxon>
        <taxon>Asteraceae</taxon>
        <taxon>Asteroideae</taxon>
        <taxon>Anthemideae</taxon>
        <taxon>Anthemidinae</taxon>
        <taxon>Tanacetum</taxon>
    </lineage>
</organism>
<accession>A0A6L2NJY4</accession>
<evidence type="ECO:0008006" key="2">
    <source>
        <dbReference type="Google" id="ProtNLM"/>
    </source>
</evidence>